<feature type="compositionally biased region" description="Basic and acidic residues" evidence="3">
    <location>
        <begin position="121"/>
        <end position="132"/>
    </location>
</feature>
<dbReference type="RefSeq" id="XP_023932615.1">
    <property type="nucleotide sequence ID" value="XM_024076847.1"/>
</dbReference>
<evidence type="ECO:0000259" key="4">
    <source>
        <dbReference type="Pfam" id="PF09468"/>
    </source>
</evidence>
<evidence type="ECO:0000256" key="2">
    <source>
        <dbReference type="ARBA" id="ARBA00011277"/>
    </source>
</evidence>
<keyword evidence="5" id="KW-1185">Reference proteome</keyword>
<evidence type="ECO:0000313" key="6">
    <source>
        <dbReference type="RefSeq" id="XP_023932615.1"/>
    </source>
</evidence>
<gene>
    <name evidence="6" type="primary">LOC106172728</name>
</gene>
<comment type="similarity">
    <text evidence="1">Belongs to the RNase H2 subunit B family.</text>
</comment>
<dbReference type="Gene3D" id="1.10.20.120">
    <property type="match status" value="1"/>
</dbReference>
<evidence type="ECO:0000256" key="3">
    <source>
        <dbReference type="SAM" id="MobiDB-lite"/>
    </source>
</evidence>
<dbReference type="KEGG" id="lak:106172728"/>
<dbReference type="AlphaFoldDB" id="A0A2R2MQU6"/>
<organism evidence="5 6">
    <name type="scientific">Lingula anatina</name>
    <name type="common">Brachiopod</name>
    <name type="synonym">Lingula unguis</name>
    <dbReference type="NCBI Taxonomy" id="7574"/>
    <lineage>
        <taxon>Eukaryota</taxon>
        <taxon>Metazoa</taxon>
        <taxon>Spiralia</taxon>
        <taxon>Lophotrochozoa</taxon>
        <taxon>Brachiopoda</taxon>
        <taxon>Linguliformea</taxon>
        <taxon>Lingulata</taxon>
        <taxon>Lingulida</taxon>
        <taxon>Linguloidea</taxon>
        <taxon>Lingulidae</taxon>
        <taxon>Lingula</taxon>
    </lineage>
</organism>
<dbReference type="Proteomes" id="UP000085678">
    <property type="component" value="Unplaced"/>
</dbReference>
<name>A0A2R2MQU6_LINAN</name>
<dbReference type="GO" id="GO:0006401">
    <property type="term" value="P:RNA catabolic process"/>
    <property type="evidence" value="ECO:0007669"/>
    <property type="project" value="TreeGrafter"/>
</dbReference>
<evidence type="ECO:0000313" key="5">
    <source>
        <dbReference type="Proteomes" id="UP000085678"/>
    </source>
</evidence>
<accession>A0A2R2MQU6</accession>
<feature type="domain" description="Ribonuclease H2 subunit B wHTH" evidence="4">
    <location>
        <begin position="2"/>
        <end position="86"/>
    </location>
</feature>
<dbReference type="Pfam" id="PF09468">
    <property type="entry name" value="RNase_H2-Ydr279"/>
    <property type="match status" value="1"/>
</dbReference>
<dbReference type="GO" id="GO:0032299">
    <property type="term" value="C:ribonuclease H2 complex"/>
    <property type="evidence" value="ECO:0007669"/>
    <property type="project" value="InterPro"/>
</dbReference>
<sequence>MCDMRGDDDFKAYKYSQDKTLSWLQAKVEQLADELEKRKVHVAGGAVVATYVKSKKDDNTKRDDYLRFACGIVSDYLPLELGKDLKTHLNIPEPSPVKSSPSSEPPAKKVRLNGDVTPSEDYSKAVDGESKQKVGSFEVKLTAKQKQLSKVDKTGMKSISSFFSPKTKK</sequence>
<dbReference type="PANTHER" id="PTHR13383:SF11">
    <property type="entry name" value="RIBONUCLEASE H2 SUBUNIT B"/>
    <property type="match status" value="1"/>
</dbReference>
<proteinExistence type="inferred from homology"/>
<feature type="region of interest" description="Disordered" evidence="3">
    <location>
        <begin position="87"/>
        <end position="133"/>
    </location>
</feature>
<dbReference type="InParanoid" id="A0A2R2MQU6"/>
<comment type="subunit">
    <text evidence="2">The RNase H2 complex is a heterotrimer composed of the catalytic subunit RNASEH2A and the non-catalytic subunits RNASEH2B and RNASEH2C.</text>
</comment>
<dbReference type="FunCoup" id="A0A2R2MQU6">
    <property type="interactions" value="716"/>
</dbReference>
<dbReference type="InterPro" id="IPR040456">
    <property type="entry name" value="RNase_H2_suB"/>
</dbReference>
<dbReference type="OrthoDB" id="29098at2759"/>
<dbReference type="GO" id="GO:0005654">
    <property type="term" value="C:nucleoplasm"/>
    <property type="evidence" value="ECO:0007669"/>
    <property type="project" value="TreeGrafter"/>
</dbReference>
<dbReference type="InterPro" id="IPR019024">
    <property type="entry name" value="RNase_H2_suB_wHTH"/>
</dbReference>
<dbReference type="PANTHER" id="PTHR13383">
    <property type="entry name" value="RIBONUCLEASE H2 SUBUNIT B"/>
    <property type="match status" value="1"/>
</dbReference>
<protein>
    <submittedName>
        <fullName evidence="6">Ribonuclease H2 subunit B isoform X1</fullName>
    </submittedName>
</protein>
<dbReference type="GeneID" id="106172728"/>
<evidence type="ECO:0000256" key="1">
    <source>
        <dbReference type="ARBA" id="ARBA00009823"/>
    </source>
</evidence>
<dbReference type="STRING" id="7574.A0A2R2MQU6"/>
<reference evidence="6" key="1">
    <citation type="submission" date="2025-08" db="UniProtKB">
        <authorList>
            <consortium name="RefSeq"/>
        </authorList>
    </citation>
    <scope>IDENTIFICATION</scope>
    <source>
        <tissue evidence="6">Gonads</tissue>
    </source>
</reference>